<dbReference type="EMBL" id="CADEBC010000208">
    <property type="protein sequence ID" value="CAB3226274.1"/>
    <property type="molecule type" value="Genomic_DNA"/>
</dbReference>
<protein>
    <submittedName>
        <fullName evidence="1">Uncharacterized protein</fullName>
    </submittedName>
</protein>
<dbReference type="AlphaFoldDB" id="A0A8S0Z264"/>
<proteinExistence type="predicted"/>
<gene>
    <name evidence="1" type="ORF">APLA_LOCUS2782</name>
</gene>
<sequence>MDDKDRTQAMLLAEEEINRESNSGVQTVMKRLGDIAKAEAREEFENQLRFAFVKYDNLDDEEDNIEVIAVVYIT</sequence>
<reference evidence="1 2" key="1">
    <citation type="submission" date="2020-04" db="EMBL/GenBank/DDBJ databases">
        <authorList>
            <person name="Wallbank WR R."/>
            <person name="Pardo Diaz C."/>
            <person name="Kozak K."/>
            <person name="Martin S."/>
            <person name="Jiggins C."/>
            <person name="Moest M."/>
            <person name="Warren A I."/>
            <person name="Byers J.R.P. K."/>
            <person name="Montejo-Kovacevich G."/>
            <person name="Yen C E."/>
        </authorList>
    </citation>
    <scope>NUCLEOTIDE SEQUENCE [LARGE SCALE GENOMIC DNA]</scope>
</reference>
<keyword evidence="2" id="KW-1185">Reference proteome</keyword>
<dbReference type="Proteomes" id="UP000494106">
    <property type="component" value="Unassembled WGS sequence"/>
</dbReference>
<comment type="caution">
    <text evidence="1">The sequence shown here is derived from an EMBL/GenBank/DDBJ whole genome shotgun (WGS) entry which is preliminary data.</text>
</comment>
<evidence type="ECO:0000313" key="2">
    <source>
        <dbReference type="Proteomes" id="UP000494106"/>
    </source>
</evidence>
<organism evidence="1 2">
    <name type="scientific">Arctia plantaginis</name>
    <name type="common">Wood tiger moth</name>
    <name type="synonym">Phalaena plantaginis</name>
    <dbReference type="NCBI Taxonomy" id="874455"/>
    <lineage>
        <taxon>Eukaryota</taxon>
        <taxon>Metazoa</taxon>
        <taxon>Ecdysozoa</taxon>
        <taxon>Arthropoda</taxon>
        <taxon>Hexapoda</taxon>
        <taxon>Insecta</taxon>
        <taxon>Pterygota</taxon>
        <taxon>Neoptera</taxon>
        <taxon>Endopterygota</taxon>
        <taxon>Lepidoptera</taxon>
        <taxon>Glossata</taxon>
        <taxon>Ditrysia</taxon>
        <taxon>Noctuoidea</taxon>
        <taxon>Erebidae</taxon>
        <taxon>Arctiinae</taxon>
        <taxon>Arctia</taxon>
    </lineage>
</organism>
<dbReference type="OrthoDB" id="6931605at2759"/>
<evidence type="ECO:0000313" key="1">
    <source>
        <dbReference type="EMBL" id="CAB3226274.1"/>
    </source>
</evidence>
<name>A0A8S0Z264_ARCPL</name>
<accession>A0A8S0Z264</accession>